<keyword evidence="4" id="KW-1185">Reference proteome</keyword>
<keyword evidence="2" id="KW-1133">Transmembrane helix</keyword>
<protein>
    <submittedName>
        <fullName evidence="3">Uncharacterized protein</fullName>
    </submittedName>
</protein>
<evidence type="ECO:0000313" key="4">
    <source>
        <dbReference type="Proteomes" id="UP000075886"/>
    </source>
</evidence>
<name>A0A182QHW1_9DIPT</name>
<reference evidence="3" key="2">
    <citation type="submission" date="2020-05" db="UniProtKB">
        <authorList>
            <consortium name="EnsemblMetazoa"/>
        </authorList>
    </citation>
    <scope>IDENTIFICATION</scope>
    <source>
        <strain evidence="3">FAR1</strain>
    </source>
</reference>
<evidence type="ECO:0000256" key="1">
    <source>
        <dbReference type="SAM" id="MobiDB-lite"/>
    </source>
</evidence>
<dbReference type="EMBL" id="AXCN02000254">
    <property type="status" value="NOT_ANNOTATED_CDS"/>
    <property type="molecule type" value="Genomic_DNA"/>
</dbReference>
<dbReference type="AlphaFoldDB" id="A0A182QHW1"/>
<dbReference type="EnsemblMetazoa" id="AFAF010488-RA">
    <property type="protein sequence ID" value="AFAF010488-PA"/>
    <property type="gene ID" value="AFAF010488"/>
</dbReference>
<keyword evidence="2" id="KW-0472">Membrane</keyword>
<keyword evidence="2" id="KW-0812">Transmembrane</keyword>
<feature type="transmembrane region" description="Helical" evidence="2">
    <location>
        <begin position="24"/>
        <end position="41"/>
    </location>
</feature>
<evidence type="ECO:0000313" key="3">
    <source>
        <dbReference type="EnsemblMetazoa" id="AFAF010488-PA"/>
    </source>
</evidence>
<organism evidence="3 4">
    <name type="scientific">Anopheles farauti</name>
    <dbReference type="NCBI Taxonomy" id="69004"/>
    <lineage>
        <taxon>Eukaryota</taxon>
        <taxon>Metazoa</taxon>
        <taxon>Ecdysozoa</taxon>
        <taxon>Arthropoda</taxon>
        <taxon>Hexapoda</taxon>
        <taxon>Insecta</taxon>
        <taxon>Pterygota</taxon>
        <taxon>Neoptera</taxon>
        <taxon>Endopterygota</taxon>
        <taxon>Diptera</taxon>
        <taxon>Nematocera</taxon>
        <taxon>Culicoidea</taxon>
        <taxon>Culicidae</taxon>
        <taxon>Anophelinae</taxon>
        <taxon>Anopheles</taxon>
    </lineage>
</organism>
<feature type="region of interest" description="Disordered" evidence="1">
    <location>
        <begin position="75"/>
        <end position="110"/>
    </location>
</feature>
<sequence length="110" mass="11083">MNIPTHGAVESTLVRALSHEALKFTAHIIVIMIIIIPPATASSPTWRKFAKALPGAGRGDKTSVYECGAAGVGSFTNDDGDGGGGGQHPSNGPRPTPGSSGASCDGLDEV</sequence>
<proteinExistence type="predicted"/>
<reference evidence="4" key="1">
    <citation type="submission" date="2014-01" db="EMBL/GenBank/DDBJ databases">
        <title>The Genome Sequence of Anopheles farauti FAR1 (V2).</title>
        <authorList>
            <consortium name="The Broad Institute Genomics Platform"/>
            <person name="Neafsey D.E."/>
            <person name="Besansky N."/>
            <person name="Howell P."/>
            <person name="Walton C."/>
            <person name="Young S.K."/>
            <person name="Zeng Q."/>
            <person name="Gargeya S."/>
            <person name="Fitzgerald M."/>
            <person name="Haas B."/>
            <person name="Abouelleil A."/>
            <person name="Allen A.W."/>
            <person name="Alvarado L."/>
            <person name="Arachchi H.M."/>
            <person name="Berlin A.M."/>
            <person name="Chapman S.B."/>
            <person name="Gainer-Dewar J."/>
            <person name="Goldberg J."/>
            <person name="Griggs A."/>
            <person name="Gujja S."/>
            <person name="Hansen M."/>
            <person name="Howarth C."/>
            <person name="Imamovic A."/>
            <person name="Ireland A."/>
            <person name="Larimer J."/>
            <person name="McCowan C."/>
            <person name="Murphy C."/>
            <person name="Pearson M."/>
            <person name="Poon T.W."/>
            <person name="Priest M."/>
            <person name="Roberts A."/>
            <person name="Saif S."/>
            <person name="Shea T."/>
            <person name="Sisk P."/>
            <person name="Sykes S."/>
            <person name="Wortman J."/>
            <person name="Nusbaum C."/>
            <person name="Birren B."/>
        </authorList>
    </citation>
    <scope>NUCLEOTIDE SEQUENCE [LARGE SCALE GENOMIC DNA]</scope>
    <source>
        <strain evidence="4">FAR1</strain>
    </source>
</reference>
<evidence type="ECO:0000256" key="2">
    <source>
        <dbReference type="SAM" id="Phobius"/>
    </source>
</evidence>
<dbReference type="VEuPathDB" id="VectorBase:AFAF010488"/>
<dbReference type="Proteomes" id="UP000075886">
    <property type="component" value="Unassembled WGS sequence"/>
</dbReference>
<accession>A0A182QHW1</accession>